<evidence type="ECO:0008006" key="3">
    <source>
        <dbReference type="Google" id="ProtNLM"/>
    </source>
</evidence>
<protein>
    <recommendedName>
        <fullName evidence="3">DUF2267 domain-containing protein</fullName>
    </recommendedName>
</protein>
<dbReference type="Gene3D" id="1.10.490.110">
    <property type="entry name" value="Uncharacterized conserved protein DUF2267"/>
    <property type="match status" value="1"/>
</dbReference>
<accession>A0A918DG92</accession>
<comment type="caution">
    <text evidence="1">The sequence shown here is derived from an EMBL/GenBank/DDBJ whole genome shotgun (WGS) entry which is preliminary data.</text>
</comment>
<dbReference type="AlphaFoldDB" id="A0A918DG92"/>
<evidence type="ECO:0000313" key="1">
    <source>
        <dbReference type="EMBL" id="GGO64961.1"/>
    </source>
</evidence>
<organism evidence="1 2">
    <name type="scientific">Bowmanella pacifica</name>
    <dbReference type="NCBI Taxonomy" id="502051"/>
    <lineage>
        <taxon>Bacteria</taxon>
        <taxon>Pseudomonadati</taxon>
        <taxon>Pseudomonadota</taxon>
        <taxon>Gammaproteobacteria</taxon>
        <taxon>Alteromonadales</taxon>
        <taxon>Alteromonadaceae</taxon>
        <taxon>Bowmanella</taxon>
    </lineage>
</organism>
<reference evidence="1" key="1">
    <citation type="journal article" date="2014" name="Int. J. Syst. Evol. Microbiol.">
        <title>Complete genome sequence of Corynebacterium casei LMG S-19264T (=DSM 44701T), isolated from a smear-ripened cheese.</title>
        <authorList>
            <consortium name="US DOE Joint Genome Institute (JGI-PGF)"/>
            <person name="Walter F."/>
            <person name="Albersmeier A."/>
            <person name="Kalinowski J."/>
            <person name="Ruckert C."/>
        </authorList>
    </citation>
    <scope>NUCLEOTIDE SEQUENCE</scope>
    <source>
        <strain evidence="1">CGMCC 1.7086</strain>
    </source>
</reference>
<keyword evidence="2" id="KW-1185">Reference proteome</keyword>
<gene>
    <name evidence="1" type="ORF">GCM10010982_05630</name>
</gene>
<evidence type="ECO:0000313" key="2">
    <source>
        <dbReference type="Proteomes" id="UP000606935"/>
    </source>
</evidence>
<name>A0A918DG92_9ALTE</name>
<proteinExistence type="predicted"/>
<dbReference type="EMBL" id="BMLS01000001">
    <property type="protein sequence ID" value="GGO64961.1"/>
    <property type="molecule type" value="Genomic_DNA"/>
</dbReference>
<dbReference type="InterPro" id="IPR018727">
    <property type="entry name" value="DUF2267"/>
</dbReference>
<dbReference type="RefSeq" id="WP_188689977.1">
    <property type="nucleotide sequence ID" value="NZ_BMLS01000001.1"/>
</dbReference>
<reference evidence="1" key="2">
    <citation type="submission" date="2020-09" db="EMBL/GenBank/DDBJ databases">
        <authorList>
            <person name="Sun Q."/>
            <person name="Zhou Y."/>
        </authorList>
    </citation>
    <scope>NUCLEOTIDE SEQUENCE</scope>
    <source>
        <strain evidence="1">CGMCC 1.7086</strain>
    </source>
</reference>
<dbReference type="Proteomes" id="UP000606935">
    <property type="component" value="Unassembled WGS sequence"/>
</dbReference>
<dbReference type="Pfam" id="PF10025">
    <property type="entry name" value="DUF2267"/>
    <property type="match status" value="1"/>
</dbReference>
<sequence>MQIPPDYFHANQQFERFMLDARDAADLPTTNMAWNMVVGVLNAFRGRLTIADALRFANILPPGIRALFVADWDAEEPTRTFTDEENLLDEIRSVRRVHNFSPEIAHQAVAIALRKNVDSHKLDEFLKQVSVQAYHFWFVDADTMKKSLCKRPLLIQCRDE</sequence>
<dbReference type="InterPro" id="IPR038282">
    <property type="entry name" value="DUF2267_sf"/>
</dbReference>